<feature type="domain" description="Response regulatory" evidence="4">
    <location>
        <begin position="7"/>
        <end position="121"/>
    </location>
</feature>
<dbReference type="GO" id="GO:0032993">
    <property type="term" value="C:protein-DNA complex"/>
    <property type="evidence" value="ECO:0007669"/>
    <property type="project" value="TreeGrafter"/>
</dbReference>
<organism evidence="6 7">
    <name type="scientific">Silvibacterium bohemicum</name>
    <dbReference type="NCBI Taxonomy" id="1577686"/>
    <lineage>
        <taxon>Bacteria</taxon>
        <taxon>Pseudomonadati</taxon>
        <taxon>Acidobacteriota</taxon>
        <taxon>Terriglobia</taxon>
        <taxon>Terriglobales</taxon>
        <taxon>Acidobacteriaceae</taxon>
        <taxon>Silvibacterium</taxon>
    </lineage>
</organism>
<dbReference type="Gene3D" id="1.10.10.10">
    <property type="entry name" value="Winged helix-like DNA-binding domain superfamily/Winged helix DNA-binding domain"/>
    <property type="match status" value="1"/>
</dbReference>
<evidence type="ECO:0000256" key="3">
    <source>
        <dbReference type="PROSITE-ProRule" id="PRU01091"/>
    </source>
</evidence>
<dbReference type="PROSITE" id="PS50110">
    <property type="entry name" value="RESPONSE_REGULATORY"/>
    <property type="match status" value="1"/>
</dbReference>
<feature type="modified residue" description="4-aspartylphosphate" evidence="2">
    <location>
        <position position="56"/>
    </location>
</feature>
<evidence type="ECO:0000313" key="6">
    <source>
        <dbReference type="EMBL" id="MBB6145889.1"/>
    </source>
</evidence>
<dbReference type="InterPro" id="IPR001789">
    <property type="entry name" value="Sig_transdc_resp-reg_receiver"/>
</dbReference>
<dbReference type="PANTHER" id="PTHR48111">
    <property type="entry name" value="REGULATOR OF RPOS"/>
    <property type="match status" value="1"/>
</dbReference>
<evidence type="ECO:0000259" key="5">
    <source>
        <dbReference type="PROSITE" id="PS51755"/>
    </source>
</evidence>
<dbReference type="CDD" id="cd00383">
    <property type="entry name" value="trans_reg_C"/>
    <property type="match status" value="1"/>
</dbReference>
<dbReference type="AlphaFoldDB" id="A0A841K1R4"/>
<evidence type="ECO:0000256" key="1">
    <source>
        <dbReference type="ARBA" id="ARBA00023125"/>
    </source>
</evidence>
<dbReference type="SUPFAM" id="SSF46894">
    <property type="entry name" value="C-terminal effector domain of the bipartite response regulators"/>
    <property type="match status" value="1"/>
</dbReference>
<dbReference type="InterPro" id="IPR036388">
    <property type="entry name" value="WH-like_DNA-bd_sf"/>
</dbReference>
<evidence type="ECO:0000313" key="7">
    <source>
        <dbReference type="Proteomes" id="UP000538666"/>
    </source>
</evidence>
<feature type="domain" description="OmpR/PhoB-type" evidence="5">
    <location>
        <begin position="133"/>
        <end position="232"/>
    </location>
</feature>
<comment type="caution">
    <text evidence="6">The sequence shown here is derived from an EMBL/GenBank/DDBJ whole genome shotgun (WGS) entry which is preliminary data.</text>
</comment>
<dbReference type="GO" id="GO:0006355">
    <property type="term" value="P:regulation of DNA-templated transcription"/>
    <property type="evidence" value="ECO:0007669"/>
    <property type="project" value="InterPro"/>
</dbReference>
<dbReference type="EMBL" id="JACHEK010000008">
    <property type="protein sequence ID" value="MBB6145889.1"/>
    <property type="molecule type" value="Genomic_DNA"/>
</dbReference>
<feature type="DNA-binding region" description="OmpR/PhoB-type" evidence="3">
    <location>
        <begin position="133"/>
        <end position="232"/>
    </location>
</feature>
<keyword evidence="1 3" id="KW-0238">DNA-binding</keyword>
<dbReference type="Proteomes" id="UP000538666">
    <property type="component" value="Unassembled WGS sequence"/>
</dbReference>
<name>A0A841K1R4_9BACT</name>
<gene>
    <name evidence="6" type="ORF">HNQ77_003859</name>
</gene>
<dbReference type="InterPro" id="IPR011006">
    <property type="entry name" value="CheY-like_superfamily"/>
</dbReference>
<dbReference type="RefSeq" id="WP_050060900.1">
    <property type="nucleotide sequence ID" value="NZ_JACHEK010000008.1"/>
</dbReference>
<dbReference type="SUPFAM" id="SSF52172">
    <property type="entry name" value="CheY-like"/>
    <property type="match status" value="1"/>
</dbReference>
<keyword evidence="2" id="KW-0597">Phosphoprotein</keyword>
<dbReference type="GO" id="GO:0000156">
    <property type="term" value="F:phosphorelay response regulator activity"/>
    <property type="evidence" value="ECO:0007669"/>
    <property type="project" value="TreeGrafter"/>
</dbReference>
<protein>
    <submittedName>
        <fullName evidence="6">Two-component system KDP operon response regulator KdpE</fullName>
    </submittedName>
</protein>
<keyword evidence="7" id="KW-1185">Reference proteome</keyword>
<evidence type="ECO:0000259" key="4">
    <source>
        <dbReference type="PROSITE" id="PS50110"/>
    </source>
</evidence>
<dbReference type="SMART" id="SM00448">
    <property type="entry name" value="REC"/>
    <property type="match status" value="1"/>
</dbReference>
<dbReference type="GO" id="GO:0000976">
    <property type="term" value="F:transcription cis-regulatory region binding"/>
    <property type="evidence" value="ECO:0007669"/>
    <property type="project" value="TreeGrafter"/>
</dbReference>
<dbReference type="Pfam" id="PF00072">
    <property type="entry name" value="Response_reg"/>
    <property type="match status" value="1"/>
</dbReference>
<reference evidence="6 7" key="1">
    <citation type="submission" date="2020-08" db="EMBL/GenBank/DDBJ databases">
        <title>Genomic Encyclopedia of Type Strains, Phase IV (KMG-IV): sequencing the most valuable type-strain genomes for metagenomic binning, comparative biology and taxonomic classification.</title>
        <authorList>
            <person name="Goeker M."/>
        </authorList>
    </citation>
    <scope>NUCLEOTIDE SEQUENCE [LARGE SCALE GENOMIC DNA]</scope>
    <source>
        <strain evidence="6 7">DSM 103733</strain>
    </source>
</reference>
<dbReference type="SMART" id="SM00862">
    <property type="entry name" value="Trans_reg_C"/>
    <property type="match status" value="1"/>
</dbReference>
<dbReference type="InterPro" id="IPR001867">
    <property type="entry name" value="OmpR/PhoB-type_DNA-bd"/>
</dbReference>
<dbReference type="InterPro" id="IPR016032">
    <property type="entry name" value="Sig_transdc_resp-reg_C-effctor"/>
</dbReference>
<proteinExistence type="predicted"/>
<dbReference type="Gene3D" id="3.40.50.2300">
    <property type="match status" value="1"/>
</dbReference>
<dbReference type="PANTHER" id="PTHR48111:SF50">
    <property type="entry name" value="KDP OPERON TRANSCRIPTIONAL REGULATORY PROTEIN KDPE"/>
    <property type="match status" value="1"/>
</dbReference>
<evidence type="ECO:0000256" key="2">
    <source>
        <dbReference type="PROSITE-ProRule" id="PRU00169"/>
    </source>
</evidence>
<dbReference type="InterPro" id="IPR039420">
    <property type="entry name" value="WalR-like"/>
</dbReference>
<dbReference type="PROSITE" id="PS51755">
    <property type="entry name" value="OMPR_PHOB"/>
    <property type="match status" value="1"/>
</dbReference>
<accession>A0A841K1R4</accession>
<dbReference type="Pfam" id="PF00486">
    <property type="entry name" value="Trans_reg_C"/>
    <property type="match status" value="1"/>
</dbReference>
<dbReference type="GO" id="GO:0005829">
    <property type="term" value="C:cytosol"/>
    <property type="evidence" value="ECO:0007669"/>
    <property type="project" value="TreeGrafter"/>
</dbReference>
<sequence>MRGNQKRVFVIAEAASACSQLQQVLLPWGFDARGISGYENALASLYEDDYDAILLDYSASILKVSMVCKELRKFHSRLPILVVGVSNSLNDKIAALDAGADDYIVRPFSEPVFAAQLRSAIRSFRALATTDAGERLVVREIVLDTARHRVEKSGAKLSLSPTEFRALKELMQQPGIPISHSALIVSLWGQETKSNRQHLRVLIRSLRKKLETNPSDPRYLITHAYVGYYFRDC</sequence>